<sequence length="226" mass="26331">MAMDKLGLKNMNDVMGDLFESKDGVDVTFIVHEKELQAHKWILTSRSAVFKAMLEGPMAPEDQRHKISDPKITFEDFQRFLKFLYIDKCEQNLDKSQIKALIHLGCLYDVLILVEKYTDQIKFCFLSCNDTYEYAKMSQEYLPATSKLLQKCVETLVIHHFDAPLAFQKDDGTLEWISSELVMEIIKRRSQDGMISEDAVFKKVCVTVGLKREWVARNLRQKSHYF</sequence>
<dbReference type="AlphaFoldDB" id="A0A914QJJ8"/>
<dbReference type="InterPro" id="IPR000210">
    <property type="entry name" value="BTB/POZ_dom"/>
</dbReference>
<dbReference type="PROSITE" id="PS50097">
    <property type="entry name" value="BTB"/>
    <property type="match status" value="1"/>
</dbReference>
<dbReference type="PANTHER" id="PTHR24410:SF23">
    <property type="entry name" value="BTB DOMAIN-CONTAINING PROTEIN-RELATED"/>
    <property type="match status" value="1"/>
</dbReference>
<feature type="domain" description="BTB" evidence="1">
    <location>
        <begin position="25"/>
        <end position="93"/>
    </location>
</feature>
<dbReference type="PANTHER" id="PTHR24410">
    <property type="entry name" value="HL07962P-RELATED"/>
    <property type="match status" value="1"/>
</dbReference>
<dbReference type="SUPFAM" id="SSF54695">
    <property type="entry name" value="POZ domain"/>
    <property type="match status" value="1"/>
</dbReference>
<proteinExistence type="predicted"/>
<name>A0A914QJJ8_9BILA</name>
<reference evidence="3" key="1">
    <citation type="submission" date="2022-11" db="UniProtKB">
        <authorList>
            <consortium name="WormBaseParasite"/>
        </authorList>
    </citation>
    <scope>IDENTIFICATION</scope>
</reference>
<dbReference type="InterPro" id="IPR011333">
    <property type="entry name" value="SKP1/BTB/POZ_sf"/>
</dbReference>
<protein>
    <submittedName>
        <fullName evidence="3">BTB domain-containing protein</fullName>
    </submittedName>
</protein>
<dbReference type="Proteomes" id="UP000887578">
    <property type="component" value="Unplaced"/>
</dbReference>
<accession>A0A914QJJ8</accession>
<dbReference type="InterPro" id="IPR051481">
    <property type="entry name" value="BTB-POZ/Galectin-3-binding"/>
</dbReference>
<dbReference type="SMART" id="SM00225">
    <property type="entry name" value="BTB"/>
    <property type="match status" value="1"/>
</dbReference>
<keyword evidence="2" id="KW-1185">Reference proteome</keyword>
<dbReference type="CDD" id="cd18186">
    <property type="entry name" value="BTB_POZ_ZBTB_KLHL-like"/>
    <property type="match status" value="1"/>
</dbReference>
<evidence type="ECO:0000313" key="3">
    <source>
        <dbReference type="WBParaSite" id="PDA_v2.g3767.t1"/>
    </source>
</evidence>
<evidence type="ECO:0000313" key="2">
    <source>
        <dbReference type="Proteomes" id="UP000887578"/>
    </source>
</evidence>
<organism evidence="2 3">
    <name type="scientific">Panagrolaimus davidi</name>
    <dbReference type="NCBI Taxonomy" id="227884"/>
    <lineage>
        <taxon>Eukaryota</taxon>
        <taxon>Metazoa</taxon>
        <taxon>Ecdysozoa</taxon>
        <taxon>Nematoda</taxon>
        <taxon>Chromadorea</taxon>
        <taxon>Rhabditida</taxon>
        <taxon>Tylenchina</taxon>
        <taxon>Panagrolaimomorpha</taxon>
        <taxon>Panagrolaimoidea</taxon>
        <taxon>Panagrolaimidae</taxon>
        <taxon>Panagrolaimus</taxon>
    </lineage>
</organism>
<evidence type="ECO:0000259" key="1">
    <source>
        <dbReference type="PROSITE" id="PS50097"/>
    </source>
</evidence>
<dbReference type="WBParaSite" id="PDA_v2.g3767.t1">
    <property type="protein sequence ID" value="PDA_v2.g3767.t1"/>
    <property type="gene ID" value="PDA_v2.g3767"/>
</dbReference>
<dbReference type="Gene3D" id="3.30.710.10">
    <property type="entry name" value="Potassium Channel Kv1.1, Chain A"/>
    <property type="match status" value="1"/>
</dbReference>
<dbReference type="Pfam" id="PF00651">
    <property type="entry name" value="BTB"/>
    <property type="match status" value="1"/>
</dbReference>